<name>A0ABV8ZZL6_9NEIS</name>
<protein>
    <submittedName>
        <fullName evidence="1">Uncharacterized protein</fullName>
    </submittedName>
</protein>
<reference evidence="2" key="1">
    <citation type="journal article" date="2019" name="Int. J. Syst. Evol. Microbiol.">
        <title>The Global Catalogue of Microorganisms (GCM) 10K type strain sequencing project: providing services to taxonomists for standard genome sequencing and annotation.</title>
        <authorList>
            <consortium name="The Broad Institute Genomics Platform"/>
            <consortium name="The Broad Institute Genome Sequencing Center for Infectious Disease"/>
            <person name="Wu L."/>
            <person name="Ma J."/>
        </authorList>
    </citation>
    <scope>NUCLEOTIDE SEQUENCE [LARGE SCALE GENOMIC DNA]</scope>
    <source>
        <strain evidence="2">CGMCC 4.7608</strain>
    </source>
</reference>
<organism evidence="1 2">
    <name type="scientific">Chromobacterium aquaticum</name>
    <dbReference type="NCBI Taxonomy" id="467180"/>
    <lineage>
        <taxon>Bacteria</taxon>
        <taxon>Pseudomonadati</taxon>
        <taxon>Pseudomonadota</taxon>
        <taxon>Betaproteobacteria</taxon>
        <taxon>Neisseriales</taxon>
        <taxon>Chromobacteriaceae</taxon>
        <taxon>Chromobacterium</taxon>
    </lineage>
</organism>
<dbReference type="EMBL" id="JBHSEK010000020">
    <property type="protein sequence ID" value="MFC4492114.1"/>
    <property type="molecule type" value="Genomic_DNA"/>
</dbReference>
<evidence type="ECO:0000313" key="2">
    <source>
        <dbReference type="Proteomes" id="UP001595999"/>
    </source>
</evidence>
<sequence>MKSCPTIQGLKLDQSSLQALEQIELKLRGLRLAASLTSIGVISNIFYRSSPLQAAYNIHATDWQLFAQSTAAWPRIMQKAVTRIAEEEHWNHQHDRKQAQFWEAVAYGCKP</sequence>
<proteinExistence type="predicted"/>
<accession>A0ABV8ZZL6</accession>
<gene>
    <name evidence="1" type="ORF">ACFO0R_21085</name>
</gene>
<evidence type="ECO:0000313" key="1">
    <source>
        <dbReference type="EMBL" id="MFC4492114.1"/>
    </source>
</evidence>
<keyword evidence="2" id="KW-1185">Reference proteome</keyword>
<dbReference type="Proteomes" id="UP001595999">
    <property type="component" value="Unassembled WGS sequence"/>
</dbReference>
<comment type="caution">
    <text evidence="1">The sequence shown here is derived from an EMBL/GenBank/DDBJ whole genome shotgun (WGS) entry which is preliminary data.</text>
</comment>
<dbReference type="RefSeq" id="WP_227106680.1">
    <property type="nucleotide sequence ID" value="NZ_JAJOHW010000074.1"/>
</dbReference>